<dbReference type="KEGG" id="tga:TGAM_0592"/>
<dbReference type="PANTHER" id="PTHR43861">
    <property type="entry name" value="TRANS-ACONITATE 2-METHYLTRANSFERASE-RELATED"/>
    <property type="match status" value="1"/>
</dbReference>
<proteinExistence type="predicted"/>
<dbReference type="AlphaFoldDB" id="C5A4D2"/>
<dbReference type="InterPro" id="IPR029063">
    <property type="entry name" value="SAM-dependent_MTases_sf"/>
</dbReference>
<keyword evidence="3" id="KW-1185">Reference proteome</keyword>
<feature type="domain" description="Methyltransferase" evidence="1">
    <location>
        <begin position="52"/>
        <end position="157"/>
    </location>
</feature>
<dbReference type="GO" id="GO:0008168">
    <property type="term" value="F:methyltransferase activity"/>
    <property type="evidence" value="ECO:0007669"/>
    <property type="project" value="UniProtKB-KW"/>
</dbReference>
<dbReference type="Proteomes" id="UP000001488">
    <property type="component" value="Chromosome"/>
</dbReference>
<evidence type="ECO:0000313" key="3">
    <source>
        <dbReference type="Proteomes" id="UP000001488"/>
    </source>
</evidence>
<evidence type="ECO:0000259" key="1">
    <source>
        <dbReference type="Pfam" id="PF13847"/>
    </source>
</evidence>
<name>C5A4D2_THEGJ</name>
<dbReference type="InterPro" id="IPR025714">
    <property type="entry name" value="Methyltranfer_dom"/>
</dbReference>
<dbReference type="HOGENOM" id="CLU_1293613_0_0_2"/>
<dbReference type="GO" id="GO:0032259">
    <property type="term" value="P:methylation"/>
    <property type="evidence" value="ECO:0007669"/>
    <property type="project" value="UniProtKB-KW"/>
</dbReference>
<keyword evidence="2" id="KW-0489">Methyltransferase</keyword>
<dbReference type="SUPFAM" id="SSF53335">
    <property type="entry name" value="S-adenosyl-L-methionine-dependent methyltransferases"/>
    <property type="match status" value="1"/>
</dbReference>
<dbReference type="EMBL" id="CP001398">
    <property type="protein sequence ID" value="ACS33094.1"/>
    <property type="molecule type" value="Genomic_DNA"/>
</dbReference>
<dbReference type="PATRIC" id="fig|593117.10.peg.590"/>
<dbReference type="Pfam" id="PF13847">
    <property type="entry name" value="Methyltransf_31"/>
    <property type="match status" value="1"/>
</dbReference>
<dbReference type="PaxDb" id="593117-TGAM_0592"/>
<keyword evidence="2" id="KW-0808">Transferase</keyword>
<organism evidence="2 3">
    <name type="scientific">Thermococcus gammatolerans (strain DSM 15229 / JCM 11827 / EJ3)</name>
    <dbReference type="NCBI Taxonomy" id="593117"/>
    <lineage>
        <taxon>Archaea</taxon>
        <taxon>Methanobacteriati</taxon>
        <taxon>Methanobacteriota</taxon>
        <taxon>Thermococci</taxon>
        <taxon>Thermococcales</taxon>
        <taxon>Thermococcaceae</taxon>
        <taxon>Thermococcus</taxon>
    </lineage>
</organism>
<protein>
    <submittedName>
        <fullName evidence="2">SAM-dependent methyltransferase</fullName>
    </submittedName>
</protein>
<accession>C5A4D2</accession>
<dbReference type="eggNOG" id="arCOG01783">
    <property type="taxonomic scope" value="Archaea"/>
</dbReference>
<gene>
    <name evidence="2" type="ordered locus">TGAM_0592</name>
</gene>
<dbReference type="STRING" id="593117.TGAM_0592"/>
<evidence type="ECO:0000313" key="2">
    <source>
        <dbReference type="EMBL" id="ACS33094.1"/>
    </source>
</evidence>
<dbReference type="CDD" id="cd02440">
    <property type="entry name" value="AdoMet_MTases"/>
    <property type="match status" value="1"/>
</dbReference>
<dbReference type="Gene3D" id="3.40.50.150">
    <property type="entry name" value="Vaccinia Virus protein VP39"/>
    <property type="match status" value="1"/>
</dbReference>
<sequence length="196" mass="23380">MMEKEWYEVKKRKLKELYWEQNKGNPYLPNGFLVYPHEIYDFFLGFINHPGRVIDLGCGNGLLLRHLVENSEHELVPYGVDFIEESIEQARRDILPEFADNFVVANVRDYVREMPDEYFDFIFFDPYNVHPKDLPETVNHLIRACRTGGRIIFYTYHDVLESLNFEWVGDFLTEEVRRKLKRFDHPEVSVGVLEKS</sequence>
<reference evidence="2 3" key="1">
    <citation type="journal article" date="2007" name="Genome Biol.">
        <title>Genome analysis and genome-wide proteomics of Thermococcus gammatolerans, the most radioresistant organism known amongst the Archaea.</title>
        <authorList>
            <person name="Zivanovic Y."/>
            <person name="Armengaud J."/>
            <person name="Lagorce A."/>
            <person name="Leplat C."/>
            <person name="Guerin P."/>
            <person name="Dutertre M."/>
            <person name="Anthouard V."/>
            <person name="Forterre P."/>
            <person name="Wincker P."/>
            <person name="Confalonieri F."/>
        </authorList>
    </citation>
    <scope>NUCLEOTIDE SEQUENCE [LARGE SCALE GENOMIC DNA]</scope>
    <source>
        <strain evidence="3">DSM 15229 / JCM 11827 / EJ3</strain>
    </source>
</reference>